<organism evidence="1 2">
    <name type="scientific">Imbroritus primus</name>
    <dbReference type="NCBI Taxonomy" id="3058603"/>
    <lineage>
        <taxon>Bacteria</taxon>
        <taxon>Pseudomonadati</taxon>
        <taxon>Pseudomonadota</taxon>
        <taxon>Betaproteobacteria</taxon>
        <taxon>Burkholderiales</taxon>
        <taxon>Burkholderiaceae</taxon>
        <taxon>Imbroritus</taxon>
    </lineage>
</organism>
<dbReference type="EMBL" id="AKCV02000025">
    <property type="protein sequence ID" value="TMS57265.1"/>
    <property type="molecule type" value="Genomic_DNA"/>
</dbReference>
<sequence length="316" mass="33645">MNSPALAALLPVILLIALGWTVARVNWVSKASLKDFTNLLFLVLLPALLFRTMARVKLAELDFAPIGIYFLSVGIVFGVTMLRFGFNTLSAARGLAHIFSNTVLIGVPLIGLAFGEQGLVALFTLVSVHSLVILTTVTLIFELAIAREQRAAGIGAHHSLLRTVLVAVRKSILHPVPLPILIGLLYGQLGLPLPEVVDISLKMLGAAMGPLALLLVGATLAYPPMGSMWKPALRIALCKVVVHPLVFLACAWALGQRSPAINIMQLLAALPVGANVFLFTQRYKVAEDEVSTSIAISTAMALVTVPVVLALLARFG</sequence>
<dbReference type="Proteomes" id="UP000004277">
    <property type="component" value="Unassembled WGS sequence"/>
</dbReference>
<accession>A0ACD3SM88</accession>
<keyword evidence="2" id="KW-1185">Reference proteome</keyword>
<proteinExistence type="predicted"/>
<name>A0ACD3SM88_9BURK</name>
<reference evidence="1" key="1">
    <citation type="submission" date="2019-05" db="EMBL/GenBank/DDBJ databases">
        <title>Revised genome assembly of Burkholderiaceae (previously Ralstonia) sp. PBA.</title>
        <authorList>
            <person name="Gan H.M."/>
        </authorList>
    </citation>
    <scope>NUCLEOTIDE SEQUENCE</scope>
    <source>
        <strain evidence="1">PBA</strain>
    </source>
</reference>
<evidence type="ECO:0000313" key="1">
    <source>
        <dbReference type="EMBL" id="TMS57265.1"/>
    </source>
</evidence>
<gene>
    <name evidence="1" type="ORF">MW7_015085</name>
</gene>
<comment type="caution">
    <text evidence="1">The sequence shown here is derived from an EMBL/GenBank/DDBJ whole genome shotgun (WGS) entry which is preliminary data.</text>
</comment>
<protein>
    <submittedName>
        <fullName evidence="1">AEC family transporter</fullName>
    </submittedName>
</protein>
<evidence type="ECO:0000313" key="2">
    <source>
        <dbReference type="Proteomes" id="UP000004277"/>
    </source>
</evidence>